<keyword evidence="3" id="KW-1185">Reference proteome</keyword>
<dbReference type="PANTHER" id="PTHR28207:SF1">
    <property type="entry name" value="ATP SYNTHASE SUBUNIT H, MITOCHONDRIAL"/>
    <property type="match status" value="1"/>
</dbReference>
<reference evidence="2 3" key="1">
    <citation type="submission" date="2017-10" db="EMBL/GenBank/DDBJ databases">
        <title>A novel species of cold-tolerant Malassezia isolated from bats.</title>
        <authorList>
            <person name="Lorch J.M."/>
            <person name="Palmer J.M."/>
            <person name="Vanderwolf K.J."/>
            <person name="Schmidt K.Z."/>
            <person name="Verant M.L."/>
            <person name="Weller T.J."/>
            <person name="Blehert D.S."/>
        </authorList>
    </citation>
    <scope>NUCLEOTIDE SEQUENCE [LARGE SCALE GENOMIC DNA]</scope>
    <source>
        <strain evidence="2 3">NWHC:44797-103</strain>
    </source>
</reference>
<feature type="compositionally biased region" description="Low complexity" evidence="1">
    <location>
        <begin position="46"/>
        <end position="59"/>
    </location>
</feature>
<dbReference type="OrthoDB" id="274752at2759"/>
<dbReference type="Pfam" id="PF10775">
    <property type="entry name" value="ATP_sub_h"/>
    <property type="match status" value="1"/>
</dbReference>
<accession>A0A2N1JAV3</accession>
<name>A0A2N1JAV3_9BASI</name>
<dbReference type="STRING" id="2020962.A0A2N1JAV3"/>
<gene>
    <name evidence="2" type="ORF">MVES_002323</name>
</gene>
<dbReference type="PANTHER" id="PTHR28207">
    <property type="entry name" value="ATP SYNTHASE SUBUNIT H, MITOCHONDRIAL"/>
    <property type="match status" value="1"/>
</dbReference>
<dbReference type="EMBL" id="KZ454991">
    <property type="protein sequence ID" value="PKI83663.1"/>
    <property type="molecule type" value="Genomic_DNA"/>
</dbReference>
<proteinExistence type="predicted"/>
<evidence type="ECO:0000256" key="1">
    <source>
        <dbReference type="SAM" id="MobiDB-lite"/>
    </source>
</evidence>
<feature type="region of interest" description="Disordered" evidence="1">
    <location>
        <begin position="24"/>
        <end position="86"/>
    </location>
</feature>
<dbReference type="Proteomes" id="UP000232875">
    <property type="component" value="Unassembled WGS sequence"/>
</dbReference>
<evidence type="ECO:0000313" key="2">
    <source>
        <dbReference type="EMBL" id="PKI83663.1"/>
    </source>
</evidence>
<dbReference type="GO" id="GO:0046933">
    <property type="term" value="F:proton-transporting ATP synthase activity, rotational mechanism"/>
    <property type="evidence" value="ECO:0007669"/>
    <property type="project" value="TreeGrafter"/>
</dbReference>
<protein>
    <submittedName>
        <fullName evidence="2">Uncharacterized protein</fullName>
    </submittedName>
</protein>
<dbReference type="InterPro" id="IPR019711">
    <property type="entry name" value="ATP_synth_F0_suH"/>
</dbReference>
<dbReference type="AlphaFoldDB" id="A0A2N1JAV3"/>
<evidence type="ECO:0000313" key="3">
    <source>
        <dbReference type="Proteomes" id="UP000232875"/>
    </source>
</evidence>
<sequence length="101" mass="11070">MRTLSTSAVRKDLIKDLYLRELKSYKPPTKGNVREFPSAPNPEAPSAPSSAELSSQLEAYVKQQPDAAQPTANTGESTSESQDINAYLEELQADVKVEAHH</sequence>
<organism evidence="2 3">
    <name type="scientific">Malassezia vespertilionis</name>
    <dbReference type="NCBI Taxonomy" id="2020962"/>
    <lineage>
        <taxon>Eukaryota</taxon>
        <taxon>Fungi</taxon>
        <taxon>Dikarya</taxon>
        <taxon>Basidiomycota</taxon>
        <taxon>Ustilaginomycotina</taxon>
        <taxon>Malasseziomycetes</taxon>
        <taxon>Malasseziales</taxon>
        <taxon>Malasseziaceae</taxon>
        <taxon>Malassezia</taxon>
    </lineage>
</organism>
<feature type="compositionally biased region" description="Polar residues" evidence="1">
    <location>
        <begin position="70"/>
        <end position="84"/>
    </location>
</feature>